<protein>
    <submittedName>
        <fullName evidence="2">Uncharacterized protein</fullName>
    </submittedName>
</protein>
<comment type="caution">
    <text evidence="2">The sequence shown here is derived from an EMBL/GenBank/DDBJ whole genome shotgun (WGS) entry which is preliminary data.</text>
</comment>
<evidence type="ECO:0000256" key="1">
    <source>
        <dbReference type="SAM" id="MobiDB-lite"/>
    </source>
</evidence>
<proteinExistence type="predicted"/>
<feature type="compositionally biased region" description="Polar residues" evidence="1">
    <location>
        <begin position="1"/>
        <end position="10"/>
    </location>
</feature>
<gene>
    <name evidence="2" type="ORF">FGLOB1_14049</name>
</gene>
<feature type="region of interest" description="Disordered" evidence="1">
    <location>
        <begin position="212"/>
        <end position="256"/>
    </location>
</feature>
<evidence type="ECO:0000313" key="2">
    <source>
        <dbReference type="EMBL" id="KAF5695296.1"/>
    </source>
</evidence>
<evidence type="ECO:0000313" key="3">
    <source>
        <dbReference type="Proteomes" id="UP000532311"/>
    </source>
</evidence>
<dbReference type="Proteomes" id="UP000532311">
    <property type="component" value="Unassembled WGS sequence"/>
</dbReference>
<accession>A0A8H5XKM7</accession>
<dbReference type="AlphaFoldDB" id="A0A8H5XKM7"/>
<sequence>MFESDQNQNVPHPGQDAAQVRQWMSPRDPSSVSPGILMLLNNQEILAEQLSKLTEIVSDLKIGPRSSSKASSRRSSDASSRRSSKGRANGQEQPSDVEMEDHDDTITRSFVDDDDFYHIFERYIQNSGATPNVKRSKRVLENANNFREAADAQISESWDLSTLDEIRARLSSLSDEQIVGVYLTLSKRYKCEKSEGKKAALPYQREKVVQTRTASFRTDIQGPDDGPSADVDTPSREKRKAPQTPAPYRFMRGRKV</sequence>
<reference evidence="2 3" key="1">
    <citation type="submission" date="2020-05" db="EMBL/GenBank/DDBJ databases">
        <title>Identification and distribution of gene clusters putatively required for synthesis of sphingolipid metabolism inhibitors in phylogenetically diverse species of the filamentous fungus Fusarium.</title>
        <authorList>
            <person name="Kim H.-S."/>
            <person name="Busman M."/>
            <person name="Brown D.W."/>
            <person name="Divon H."/>
            <person name="Uhlig S."/>
            <person name="Proctor R.H."/>
        </authorList>
    </citation>
    <scope>NUCLEOTIDE SEQUENCE [LARGE SCALE GENOMIC DNA]</scope>
    <source>
        <strain evidence="2 3">NRRL 26131</strain>
    </source>
</reference>
<dbReference type="EMBL" id="JAAQPF010000978">
    <property type="protein sequence ID" value="KAF5695296.1"/>
    <property type="molecule type" value="Genomic_DNA"/>
</dbReference>
<feature type="region of interest" description="Disordered" evidence="1">
    <location>
        <begin position="62"/>
        <end position="103"/>
    </location>
</feature>
<organism evidence="2 3">
    <name type="scientific">Fusarium globosum</name>
    <dbReference type="NCBI Taxonomy" id="78864"/>
    <lineage>
        <taxon>Eukaryota</taxon>
        <taxon>Fungi</taxon>
        <taxon>Dikarya</taxon>
        <taxon>Ascomycota</taxon>
        <taxon>Pezizomycotina</taxon>
        <taxon>Sordariomycetes</taxon>
        <taxon>Hypocreomycetidae</taxon>
        <taxon>Hypocreales</taxon>
        <taxon>Nectriaceae</taxon>
        <taxon>Fusarium</taxon>
        <taxon>Fusarium fujikuroi species complex</taxon>
    </lineage>
</organism>
<name>A0A8H5XKM7_9HYPO</name>
<feature type="region of interest" description="Disordered" evidence="1">
    <location>
        <begin position="1"/>
        <end position="35"/>
    </location>
</feature>
<feature type="non-terminal residue" evidence="2">
    <location>
        <position position="1"/>
    </location>
</feature>
<keyword evidence="3" id="KW-1185">Reference proteome</keyword>